<evidence type="ECO:0000256" key="1">
    <source>
        <dbReference type="SAM" id="Phobius"/>
    </source>
</evidence>
<name>A0A9X2RHI0_9PROT</name>
<keyword evidence="1" id="KW-1133">Transmembrane helix</keyword>
<organism evidence="2 3">
    <name type="scientific">Parvularcula maris</name>
    <dbReference type="NCBI Taxonomy" id="2965077"/>
    <lineage>
        <taxon>Bacteria</taxon>
        <taxon>Pseudomonadati</taxon>
        <taxon>Pseudomonadota</taxon>
        <taxon>Alphaproteobacteria</taxon>
        <taxon>Parvularculales</taxon>
        <taxon>Parvularculaceae</taxon>
        <taxon>Parvularcula</taxon>
    </lineage>
</organism>
<dbReference type="Proteomes" id="UP001142610">
    <property type="component" value="Unassembled WGS sequence"/>
</dbReference>
<reference evidence="2" key="1">
    <citation type="submission" date="2022-07" db="EMBL/GenBank/DDBJ databases">
        <title>Parvularcula maris sp. nov., an algicidal bacterium isolated from seawater.</title>
        <authorList>
            <person name="Li F."/>
        </authorList>
    </citation>
    <scope>NUCLEOTIDE SEQUENCE</scope>
    <source>
        <strain evidence="2">BGMRC 0090</strain>
    </source>
</reference>
<dbReference type="AlphaFoldDB" id="A0A9X2RHI0"/>
<sequence>MDTEWRDQEAASRLLYDDERPRLRRPVNPTVLKLRRPAFLVMPLVFALACIGPSFGVAYLAADLLPVSETVLASGLSGFMALTLLLTLALARRQEKSFALLIPNALSVSHALLIVTAGALFAVPSLLAAEPVAAVLSSLPGPALEEPPLQLAKAYIGAFLLVTGVSIGAVVVFRILGLRRVVAEGA</sequence>
<evidence type="ECO:0000313" key="3">
    <source>
        <dbReference type="Proteomes" id="UP001142610"/>
    </source>
</evidence>
<feature type="transmembrane region" description="Helical" evidence="1">
    <location>
        <begin position="38"/>
        <end position="59"/>
    </location>
</feature>
<proteinExistence type="predicted"/>
<keyword evidence="3" id="KW-1185">Reference proteome</keyword>
<protein>
    <submittedName>
        <fullName evidence="2">Uncharacterized protein</fullName>
    </submittedName>
</protein>
<feature type="transmembrane region" description="Helical" evidence="1">
    <location>
        <begin position="154"/>
        <end position="176"/>
    </location>
</feature>
<keyword evidence="1" id="KW-0472">Membrane</keyword>
<accession>A0A9X2RHI0</accession>
<feature type="transmembrane region" description="Helical" evidence="1">
    <location>
        <begin position="111"/>
        <end position="134"/>
    </location>
</feature>
<comment type="caution">
    <text evidence="2">The sequence shown here is derived from an EMBL/GenBank/DDBJ whole genome shotgun (WGS) entry which is preliminary data.</text>
</comment>
<feature type="transmembrane region" description="Helical" evidence="1">
    <location>
        <begin position="71"/>
        <end position="91"/>
    </location>
</feature>
<gene>
    <name evidence="2" type="ORF">NOG11_06125</name>
</gene>
<evidence type="ECO:0000313" key="2">
    <source>
        <dbReference type="EMBL" id="MCQ8184965.1"/>
    </source>
</evidence>
<dbReference type="EMBL" id="JANIBC010000003">
    <property type="protein sequence ID" value="MCQ8184965.1"/>
    <property type="molecule type" value="Genomic_DNA"/>
</dbReference>
<dbReference type="RefSeq" id="WP_256618826.1">
    <property type="nucleotide sequence ID" value="NZ_JANIBC010000003.1"/>
</dbReference>
<keyword evidence="1" id="KW-0812">Transmembrane</keyword>